<proteinExistence type="predicted"/>
<gene>
    <name evidence="1" type="ORF">DERP_002500</name>
</gene>
<evidence type="ECO:0000313" key="1">
    <source>
        <dbReference type="EMBL" id="KAH9422204.1"/>
    </source>
</evidence>
<protein>
    <submittedName>
        <fullName evidence="1">Uncharacterized protein</fullName>
    </submittedName>
</protein>
<reference evidence="1 2" key="2">
    <citation type="journal article" date="2022" name="Mol. Biol. Evol.">
        <title>Comparative Genomics Reveals Insights into the Divergent Evolution of Astigmatic Mites and Household Pest Adaptations.</title>
        <authorList>
            <person name="Xiong Q."/>
            <person name="Wan A.T."/>
            <person name="Liu X."/>
            <person name="Fung C.S."/>
            <person name="Xiao X."/>
            <person name="Malainual N."/>
            <person name="Hou J."/>
            <person name="Wang L."/>
            <person name="Wang M."/>
            <person name="Yang K.Y."/>
            <person name="Cui Y."/>
            <person name="Leung E.L."/>
            <person name="Nong W."/>
            <person name="Shin S.K."/>
            <person name="Au S.W."/>
            <person name="Jeong K.Y."/>
            <person name="Chew F.T."/>
            <person name="Hui J.H."/>
            <person name="Leung T.F."/>
            <person name="Tungtrongchitr A."/>
            <person name="Zhong N."/>
            <person name="Liu Z."/>
            <person name="Tsui S.K."/>
        </authorList>
    </citation>
    <scope>NUCLEOTIDE SEQUENCE [LARGE SCALE GENOMIC DNA]</scope>
    <source>
        <strain evidence="1">Derp</strain>
    </source>
</reference>
<sequence>MNENSEIACVQHVCMFYVNDLGWLSGFLTHDVGTLNNHIGLEIKDHIVFILWYITKTYLKYFYKNFIIPLKC</sequence>
<keyword evidence="2" id="KW-1185">Reference proteome</keyword>
<reference evidence="1 2" key="1">
    <citation type="journal article" date="2018" name="J. Allergy Clin. Immunol.">
        <title>High-quality assembly of Dermatophagoides pteronyssinus genome and transcriptome reveals a wide range of novel allergens.</title>
        <authorList>
            <person name="Liu X.Y."/>
            <person name="Yang K.Y."/>
            <person name="Wang M.Q."/>
            <person name="Kwok J.S."/>
            <person name="Zeng X."/>
            <person name="Yang Z."/>
            <person name="Xiao X.J."/>
            <person name="Lau C.P."/>
            <person name="Li Y."/>
            <person name="Huang Z.M."/>
            <person name="Ba J.G."/>
            <person name="Yim A.K."/>
            <person name="Ouyang C.Y."/>
            <person name="Ngai S.M."/>
            <person name="Chan T.F."/>
            <person name="Leung E.L."/>
            <person name="Liu L."/>
            <person name="Liu Z.G."/>
            <person name="Tsui S.K."/>
        </authorList>
    </citation>
    <scope>NUCLEOTIDE SEQUENCE [LARGE SCALE GENOMIC DNA]</scope>
    <source>
        <strain evidence="1">Derp</strain>
    </source>
</reference>
<name>A0ABQ8JI01_DERPT</name>
<evidence type="ECO:0000313" key="2">
    <source>
        <dbReference type="Proteomes" id="UP000887458"/>
    </source>
</evidence>
<organism evidence="1 2">
    <name type="scientific">Dermatophagoides pteronyssinus</name>
    <name type="common">European house dust mite</name>
    <dbReference type="NCBI Taxonomy" id="6956"/>
    <lineage>
        <taxon>Eukaryota</taxon>
        <taxon>Metazoa</taxon>
        <taxon>Ecdysozoa</taxon>
        <taxon>Arthropoda</taxon>
        <taxon>Chelicerata</taxon>
        <taxon>Arachnida</taxon>
        <taxon>Acari</taxon>
        <taxon>Acariformes</taxon>
        <taxon>Sarcoptiformes</taxon>
        <taxon>Astigmata</taxon>
        <taxon>Psoroptidia</taxon>
        <taxon>Analgoidea</taxon>
        <taxon>Pyroglyphidae</taxon>
        <taxon>Dermatophagoidinae</taxon>
        <taxon>Dermatophagoides</taxon>
    </lineage>
</organism>
<dbReference type="Proteomes" id="UP000887458">
    <property type="component" value="Unassembled WGS sequence"/>
</dbReference>
<dbReference type="EMBL" id="NJHN03000037">
    <property type="protein sequence ID" value="KAH9422204.1"/>
    <property type="molecule type" value="Genomic_DNA"/>
</dbReference>
<accession>A0ABQ8JI01</accession>
<comment type="caution">
    <text evidence="1">The sequence shown here is derived from an EMBL/GenBank/DDBJ whole genome shotgun (WGS) entry which is preliminary data.</text>
</comment>